<comment type="caution">
    <text evidence="2">The sequence shown here is derived from an EMBL/GenBank/DDBJ whole genome shotgun (WGS) entry which is preliminary data.</text>
</comment>
<feature type="transmembrane region" description="Helical" evidence="1">
    <location>
        <begin position="12"/>
        <end position="29"/>
    </location>
</feature>
<feature type="transmembrane region" description="Helical" evidence="1">
    <location>
        <begin position="404"/>
        <end position="423"/>
    </location>
</feature>
<feature type="transmembrane region" description="Helical" evidence="1">
    <location>
        <begin position="79"/>
        <end position="98"/>
    </location>
</feature>
<evidence type="ECO:0000313" key="3">
    <source>
        <dbReference type="Proteomes" id="UP000548867"/>
    </source>
</evidence>
<feature type="transmembrane region" description="Helical" evidence="1">
    <location>
        <begin position="371"/>
        <end position="392"/>
    </location>
</feature>
<keyword evidence="1" id="KW-0472">Membrane</keyword>
<evidence type="ECO:0000256" key="1">
    <source>
        <dbReference type="SAM" id="Phobius"/>
    </source>
</evidence>
<organism evidence="2 3">
    <name type="scientific">Novosphingobium sediminicola</name>
    <dbReference type="NCBI Taxonomy" id="563162"/>
    <lineage>
        <taxon>Bacteria</taxon>
        <taxon>Pseudomonadati</taxon>
        <taxon>Pseudomonadota</taxon>
        <taxon>Alphaproteobacteria</taxon>
        <taxon>Sphingomonadales</taxon>
        <taxon>Sphingomonadaceae</taxon>
        <taxon>Novosphingobium</taxon>
    </lineage>
</organism>
<reference evidence="2 3" key="1">
    <citation type="submission" date="2020-08" db="EMBL/GenBank/DDBJ databases">
        <title>Genomic Encyclopedia of Type Strains, Phase IV (KMG-IV): sequencing the most valuable type-strain genomes for metagenomic binning, comparative biology and taxonomic classification.</title>
        <authorList>
            <person name="Goeker M."/>
        </authorList>
    </citation>
    <scope>NUCLEOTIDE SEQUENCE [LARGE SCALE GENOMIC DNA]</scope>
    <source>
        <strain evidence="2 3">DSM 27057</strain>
    </source>
</reference>
<keyword evidence="3" id="KW-1185">Reference proteome</keyword>
<keyword evidence="1" id="KW-0812">Transmembrane</keyword>
<name>A0A7W6G5S5_9SPHN</name>
<feature type="transmembrane region" description="Helical" evidence="1">
    <location>
        <begin position="166"/>
        <end position="184"/>
    </location>
</feature>
<dbReference type="AlphaFoldDB" id="A0A7W6G5S5"/>
<keyword evidence="1" id="KW-1133">Transmembrane helix</keyword>
<dbReference type="EMBL" id="JACIDX010000004">
    <property type="protein sequence ID" value="MBB3954400.1"/>
    <property type="molecule type" value="Genomic_DNA"/>
</dbReference>
<feature type="transmembrane region" description="Helical" evidence="1">
    <location>
        <begin position="49"/>
        <end position="67"/>
    </location>
</feature>
<proteinExistence type="predicted"/>
<evidence type="ECO:0008006" key="4">
    <source>
        <dbReference type="Google" id="ProtNLM"/>
    </source>
</evidence>
<feature type="transmembrane region" description="Helical" evidence="1">
    <location>
        <begin position="282"/>
        <end position="299"/>
    </location>
</feature>
<protein>
    <recommendedName>
        <fullName evidence="4">Glycosyltransferase RgtA/B/C/D-like domain-containing protein</fullName>
    </recommendedName>
</protein>
<evidence type="ECO:0000313" key="2">
    <source>
        <dbReference type="EMBL" id="MBB3954400.1"/>
    </source>
</evidence>
<feature type="transmembrane region" description="Helical" evidence="1">
    <location>
        <begin position="430"/>
        <end position="449"/>
    </location>
</feature>
<sequence length="566" mass="62185">MGNDAAPGGRWLPALMVGWALVVAGLWLAAPPAHPEITVFYRKLQDQWLLLAMLWAWAGAGLAVWRGPIAKPWRIGARGVWALAGLAALAAAAGHYLVLSGYDLSRDEQMVSFDAAIYRAGRLAWPVPVEWRGDIPALNTLFMMPLARPAAWVSTYLPGNAMLEALLGPIKTPLLMAVSVLALWRVGRRLLGPDQDALAVMMALFLLSGQVLFSAMSRFAMPSHLAFNLVWLWLFLRDTRRCDLAALAVGFAATGLHQPLFHPMFVAPWLALLLWERRWGRLALFVGGYLAAGLFWLWWPHLTLDAVRGPDSVLVEAGSDYVSRLMETLAQNSDNGTLMAANLLRMVAWTHPALWVLAAIGTWAGRRDGRVLALLGGAVIVVAVMGLILPYQGHGFGYRYLHPMLGNVALLGAMGWQSLGMAWRDRLRGGLVALSALTLLVLIPMQGWFAHRLYGAFADASAKIDTVHADYVIIGNYDAPLALDLGINRPDLSNRPLRLIEYGQDDLEDMAPRLCAHGETVALPARSFYFGIGRALNMMPGRTTERRRDWHTQEFSDAGCKVISLP</sequence>
<feature type="transmembrane region" description="Helical" evidence="1">
    <location>
        <begin position="196"/>
        <end position="213"/>
    </location>
</feature>
<feature type="transmembrane region" description="Helical" evidence="1">
    <location>
        <begin position="346"/>
        <end position="364"/>
    </location>
</feature>
<gene>
    <name evidence="2" type="ORF">GGR38_001327</name>
</gene>
<dbReference type="RefSeq" id="WP_183623864.1">
    <property type="nucleotide sequence ID" value="NZ_JACIDX010000004.1"/>
</dbReference>
<dbReference type="Proteomes" id="UP000548867">
    <property type="component" value="Unassembled WGS sequence"/>
</dbReference>
<accession>A0A7W6G5S5</accession>